<sequence>QPWPSMDQLEQLSGNAAGSFIIASTLVNFIEKGQSHLQDQLEKALNMIDGLDLVYYQVITMALEENKALSDRHLNIFHKVLAVLALVKEPLSITAISIILQSKAHHIAHILLGLQAILLIPENDDEPVKLFHTSLRDYLCTKAHSENLSINLNQSHAMLAIKCLQVVV</sequence>
<evidence type="ECO:0000313" key="1">
    <source>
        <dbReference type="EMBL" id="TFK35834.1"/>
    </source>
</evidence>
<dbReference type="Proteomes" id="UP000308652">
    <property type="component" value="Unassembled WGS sequence"/>
</dbReference>
<protein>
    <submittedName>
        <fullName evidence="1">Uncharacterized protein</fullName>
    </submittedName>
</protein>
<proteinExistence type="predicted"/>
<keyword evidence="2" id="KW-1185">Reference proteome</keyword>
<dbReference type="STRING" id="68775.A0A5C3LRV4"/>
<dbReference type="EMBL" id="ML213618">
    <property type="protein sequence ID" value="TFK35834.1"/>
    <property type="molecule type" value="Genomic_DNA"/>
</dbReference>
<dbReference type="AlphaFoldDB" id="A0A5C3LRV4"/>
<dbReference type="OrthoDB" id="3262196at2759"/>
<gene>
    <name evidence="1" type="ORF">BDQ12DRAFT_562494</name>
</gene>
<feature type="non-terminal residue" evidence="1">
    <location>
        <position position="1"/>
    </location>
</feature>
<organism evidence="1 2">
    <name type="scientific">Crucibulum laeve</name>
    <dbReference type="NCBI Taxonomy" id="68775"/>
    <lineage>
        <taxon>Eukaryota</taxon>
        <taxon>Fungi</taxon>
        <taxon>Dikarya</taxon>
        <taxon>Basidiomycota</taxon>
        <taxon>Agaricomycotina</taxon>
        <taxon>Agaricomycetes</taxon>
        <taxon>Agaricomycetidae</taxon>
        <taxon>Agaricales</taxon>
        <taxon>Agaricineae</taxon>
        <taxon>Nidulariaceae</taxon>
        <taxon>Crucibulum</taxon>
    </lineage>
</organism>
<accession>A0A5C3LRV4</accession>
<name>A0A5C3LRV4_9AGAR</name>
<evidence type="ECO:0000313" key="2">
    <source>
        <dbReference type="Proteomes" id="UP000308652"/>
    </source>
</evidence>
<reference evidence="1 2" key="1">
    <citation type="journal article" date="2019" name="Nat. Ecol. Evol.">
        <title>Megaphylogeny resolves global patterns of mushroom evolution.</title>
        <authorList>
            <person name="Varga T."/>
            <person name="Krizsan K."/>
            <person name="Foldi C."/>
            <person name="Dima B."/>
            <person name="Sanchez-Garcia M."/>
            <person name="Sanchez-Ramirez S."/>
            <person name="Szollosi G.J."/>
            <person name="Szarkandi J.G."/>
            <person name="Papp V."/>
            <person name="Albert L."/>
            <person name="Andreopoulos W."/>
            <person name="Angelini C."/>
            <person name="Antonin V."/>
            <person name="Barry K.W."/>
            <person name="Bougher N.L."/>
            <person name="Buchanan P."/>
            <person name="Buyck B."/>
            <person name="Bense V."/>
            <person name="Catcheside P."/>
            <person name="Chovatia M."/>
            <person name="Cooper J."/>
            <person name="Damon W."/>
            <person name="Desjardin D."/>
            <person name="Finy P."/>
            <person name="Geml J."/>
            <person name="Haridas S."/>
            <person name="Hughes K."/>
            <person name="Justo A."/>
            <person name="Karasinski D."/>
            <person name="Kautmanova I."/>
            <person name="Kiss B."/>
            <person name="Kocsube S."/>
            <person name="Kotiranta H."/>
            <person name="LaButti K.M."/>
            <person name="Lechner B.E."/>
            <person name="Liimatainen K."/>
            <person name="Lipzen A."/>
            <person name="Lukacs Z."/>
            <person name="Mihaltcheva S."/>
            <person name="Morgado L.N."/>
            <person name="Niskanen T."/>
            <person name="Noordeloos M.E."/>
            <person name="Ohm R.A."/>
            <person name="Ortiz-Santana B."/>
            <person name="Ovrebo C."/>
            <person name="Racz N."/>
            <person name="Riley R."/>
            <person name="Savchenko A."/>
            <person name="Shiryaev A."/>
            <person name="Soop K."/>
            <person name="Spirin V."/>
            <person name="Szebenyi C."/>
            <person name="Tomsovsky M."/>
            <person name="Tulloss R.E."/>
            <person name="Uehling J."/>
            <person name="Grigoriev I.V."/>
            <person name="Vagvolgyi C."/>
            <person name="Papp T."/>
            <person name="Martin F.M."/>
            <person name="Miettinen O."/>
            <person name="Hibbett D.S."/>
            <person name="Nagy L.G."/>
        </authorList>
    </citation>
    <scope>NUCLEOTIDE SEQUENCE [LARGE SCALE GENOMIC DNA]</scope>
    <source>
        <strain evidence="1 2">CBS 166.37</strain>
    </source>
</reference>
<feature type="non-terminal residue" evidence="1">
    <location>
        <position position="168"/>
    </location>
</feature>